<dbReference type="NCBIfam" id="TIGR00756">
    <property type="entry name" value="PPR"/>
    <property type="match status" value="1"/>
</dbReference>
<evidence type="ECO:0000313" key="3">
    <source>
        <dbReference type="EMBL" id="KAK3030089.1"/>
    </source>
</evidence>
<dbReference type="AlphaFoldDB" id="A0AA89B5D6"/>
<dbReference type="PANTHER" id="PTHR47926:SF344">
    <property type="entry name" value="OS07G0636900 PROTEIN"/>
    <property type="match status" value="1"/>
</dbReference>
<dbReference type="PANTHER" id="PTHR47926">
    <property type="entry name" value="PENTATRICOPEPTIDE REPEAT-CONTAINING PROTEIN"/>
    <property type="match status" value="1"/>
</dbReference>
<reference evidence="3" key="1">
    <citation type="submission" date="2022-12" db="EMBL/GenBank/DDBJ databases">
        <title>Draft genome assemblies for two species of Escallonia (Escalloniales).</title>
        <authorList>
            <person name="Chanderbali A."/>
            <person name="Dervinis C."/>
            <person name="Anghel I."/>
            <person name="Soltis D."/>
            <person name="Soltis P."/>
            <person name="Zapata F."/>
        </authorList>
    </citation>
    <scope>NUCLEOTIDE SEQUENCE</scope>
    <source>
        <strain evidence="3">UCBG64.0493</strain>
        <tissue evidence="3">Leaf</tissue>
    </source>
</reference>
<dbReference type="InterPro" id="IPR011990">
    <property type="entry name" value="TPR-like_helical_dom_sf"/>
</dbReference>
<comment type="caution">
    <text evidence="3">The sequence shown here is derived from an EMBL/GenBank/DDBJ whole genome shotgun (WGS) entry which is preliminary data.</text>
</comment>
<dbReference type="Gene3D" id="1.25.40.10">
    <property type="entry name" value="Tetratricopeptide repeat domain"/>
    <property type="match status" value="1"/>
</dbReference>
<dbReference type="InterPro" id="IPR046960">
    <property type="entry name" value="PPR_At4g14850-like_plant"/>
</dbReference>
<evidence type="ECO:0000256" key="1">
    <source>
        <dbReference type="ARBA" id="ARBA00022737"/>
    </source>
</evidence>
<accession>A0AA89B5D6</accession>
<evidence type="ECO:0000313" key="4">
    <source>
        <dbReference type="Proteomes" id="UP001188597"/>
    </source>
</evidence>
<evidence type="ECO:0000256" key="2">
    <source>
        <dbReference type="PROSITE-ProRule" id="PRU00708"/>
    </source>
</evidence>
<proteinExistence type="predicted"/>
<dbReference type="InterPro" id="IPR002885">
    <property type="entry name" value="PPR_rpt"/>
</dbReference>
<gene>
    <name evidence="3" type="ORF">RJ639_037637</name>
</gene>
<keyword evidence="1" id="KW-0677">Repeat</keyword>
<dbReference type="Proteomes" id="UP001188597">
    <property type="component" value="Unassembled WGS sequence"/>
</dbReference>
<protein>
    <recommendedName>
        <fullName evidence="5">Pentatricopeptide repeat-containing protein</fullName>
    </recommendedName>
</protein>
<dbReference type="GO" id="GO:0009451">
    <property type="term" value="P:RNA modification"/>
    <property type="evidence" value="ECO:0007669"/>
    <property type="project" value="InterPro"/>
</dbReference>
<dbReference type="EMBL" id="JAVXUP010000352">
    <property type="protein sequence ID" value="KAK3030089.1"/>
    <property type="molecule type" value="Genomic_DNA"/>
</dbReference>
<organism evidence="3 4">
    <name type="scientific">Escallonia herrerae</name>
    <dbReference type="NCBI Taxonomy" id="1293975"/>
    <lineage>
        <taxon>Eukaryota</taxon>
        <taxon>Viridiplantae</taxon>
        <taxon>Streptophyta</taxon>
        <taxon>Embryophyta</taxon>
        <taxon>Tracheophyta</taxon>
        <taxon>Spermatophyta</taxon>
        <taxon>Magnoliopsida</taxon>
        <taxon>eudicotyledons</taxon>
        <taxon>Gunneridae</taxon>
        <taxon>Pentapetalae</taxon>
        <taxon>asterids</taxon>
        <taxon>campanulids</taxon>
        <taxon>Escalloniales</taxon>
        <taxon>Escalloniaceae</taxon>
        <taxon>Escallonia</taxon>
    </lineage>
</organism>
<sequence>MEKVEGQVVHGMVMKNGYESNLYVGNSLINLYSVFGAMEDAHKVFDKMSERDVFTWTILVTGYAKNGEMGEACEIFGMMPMRNAVSWAVIISDPAAAISNPETALPFF</sequence>
<dbReference type="PROSITE" id="PS51375">
    <property type="entry name" value="PPR"/>
    <property type="match status" value="1"/>
</dbReference>
<dbReference type="GO" id="GO:0003723">
    <property type="term" value="F:RNA binding"/>
    <property type="evidence" value="ECO:0007669"/>
    <property type="project" value="InterPro"/>
</dbReference>
<keyword evidence="4" id="KW-1185">Reference proteome</keyword>
<name>A0AA89B5D6_9ASTE</name>
<feature type="repeat" description="PPR" evidence="2">
    <location>
        <begin position="52"/>
        <end position="86"/>
    </location>
</feature>
<evidence type="ECO:0008006" key="5">
    <source>
        <dbReference type="Google" id="ProtNLM"/>
    </source>
</evidence>
<dbReference type="Pfam" id="PF01535">
    <property type="entry name" value="PPR"/>
    <property type="match status" value="2"/>
</dbReference>